<feature type="compositionally biased region" description="Polar residues" evidence="13">
    <location>
        <begin position="80"/>
        <end position="92"/>
    </location>
</feature>
<dbReference type="Gene3D" id="2.30.30.140">
    <property type="match status" value="1"/>
</dbReference>
<dbReference type="Pfam" id="PF22732">
    <property type="entry name" value="MSL3_chromo-like"/>
    <property type="match status" value="1"/>
</dbReference>
<dbReference type="AlphaFoldDB" id="A0A8K0X6W9"/>
<dbReference type="InterPro" id="IPR053820">
    <property type="entry name" value="MSL3_chromo-like"/>
</dbReference>
<sequence>MAPARATAPQPFDKDERVLCFHHDMLYEAKILDVQAAADGDGFQYKIHYKGWKNTWDDWVAVDRIRKFTEQNKELAAQLQSQMRNLQKSSSKLPKKGPRANGTESARGSEERTSGLFSVGRGPRRARDYDLEQEDGFHTRPSIKLPIPDHIKAVLVDDWENVTKNNQLVPLPHPHPVDEIINDYLAYERPSRDPESPHLDILIESMAGLKEYFDKALGRILLYRFERLQYHEIRKVWEKAGENDPHTSVCDTYGAEHLCRLLVSLPELVAQTTMDQQSVSRLREELSKFTVWLGKNAKNYFVSEYETPAQEYIDRARSS</sequence>
<keyword evidence="9" id="KW-0234">DNA repair</keyword>
<evidence type="ECO:0000256" key="11">
    <source>
        <dbReference type="ARBA" id="ARBA00057322"/>
    </source>
</evidence>
<keyword evidence="17" id="KW-1185">Reference proteome</keyword>
<keyword evidence="6" id="KW-0156">Chromatin regulator</keyword>
<dbReference type="GO" id="GO:0006281">
    <property type="term" value="P:DNA repair"/>
    <property type="evidence" value="ECO:0007669"/>
    <property type="project" value="UniProtKB-KW"/>
</dbReference>
<evidence type="ECO:0000256" key="3">
    <source>
        <dbReference type="ARBA" id="ARBA00011353"/>
    </source>
</evidence>
<dbReference type="PANTHER" id="PTHR10880">
    <property type="entry name" value="MORTALITY FACTOR 4-LIKE PROTEIN"/>
    <property type="match status" value="1"/>
</dbReference>
<comment type="subunit">
    <text evidence="3">Component of the NuA4 histone acetyltransferase complex.</text>
</comment>
<reference evidence="16" key="1">
    <citation type="journal article" date="2021" name="Nat. Commun.">
        <title>Genetic determinants of endophytism in the Arabidopsis root mycobiome.</title>
        <authorList>
            <person name="Mesny F."/>
            <person name="Miyauchi S."/>
            <person name="Thiergart T."/>
            <person name="Pickel B."/>
            <person name="Atanasova L."/>
            <person name="Karlsson M."/>
            <person name="Huettel B."/>
            <person name="Barry K.W."/>
            <person name="Haridas S."/>
            <person name="Chen C."/>
            <person name="Bauer D."/>
            <person name="Andreopoulos W."/>
            <person name="Pangilinan J."/>
            <person name="LaButti K."/>
            <person name="Riley R."/>
            <person name="Lipzen A."/>
            <person name="Clum A."/>
            <person name="Drula E."/>
            <person name="Henrissat B."/>
            <person name="Kohler A."/>
            <person name="Grigoriev I.V."/>
            <person name="Martin F.M."/>
            <person name="Hacquard S."/>
        </authorList>
    </citation>
    <scope>NUCLEOTIDE SEQUENCE</scope>
    <source>
        <strain evidence="16">MPI-CAGE-AT-0016</strain>
    </source>
</reference>
<keyword evidence="5" id="KW-0227">DNA damage</keyword>
<dbReference type="Pfam" id="PF05712">
    <property type="entry name" value="MRG"/>
    <property type="match status" value="1"/>
</dbReference>
<keyword evidence="8" id="KW-0804">Transcription</keyword>
<dbReference type="PIRSF" id="PIRSF038133">
    <property type="entry name" value="HAT_Nua4_EAF3/MRG15"/>
    <property type="match status" value="1"/>
</dbReference>
<evidence type="ECO:0000259" key="14">
    <source>
        <dbReference type="Pfam" id="PF05712"/>
    </source>
</evidence>
<evidence type="ECO:0000256" key="1">
    <source>
        <dbReference type="ARBA" id="ARBA00004123"/>
    </source>
</evidence>
<dbReference type="Proteomes" id="UP000813385">
    <property type="component" value="Unassembled WGS sequence"/>
</dbReference>
<feature type="region of interest" description="Disordered" evidence="13">
    <location>
        <begin position="80"/>
        <end position="121"/>
    </location>
</feature>
<dbReference type="InterPro" id="IPR016197">
    <property type="entry name" value="Chromo-like_dom_sf"/>
</dbReference>
<comment type="subcellular location">
    <subcellularLocation>
        <location evidence="1">Nucleus</location>
    </subcellularLocation>
</comment>
<evidence type="ECO:0000256" key="2">
    <source>
        <dbReference type="ARBA" id="ARBA00009093"/>
    </source>
</evidence>
<dbReference type="InterPro" id="IPR038217">
    <property type="entry name" value="MRG_C_sf"/>
</dbReference>
<dbReference type="InterPro" id="IPR026541">
    <property type="entry name" value="MRG_dom"/>
</dbReference>
<comment type="caution">
    <text evidence="16">The sequence shown here is derived from an EMBL/GenBank/DDBJ whole genome shotgun (WGS) entry which is preliminary data.</text>
</comment>
<evidence type="ECO:0000256" key="12">
    <source>
        <dbReference type="ARBA" id="ARBA00072864"/>
    </source>
</evidence>
<accession>A0A8K0X6W9</accession>
<organism evidence="16 17">
    <name type="scientific">Plectosphaerella cucumerina</name>
    <dbReference type="NCBI Taxonomy" id="40658"/>
    <lineage>
        <taxon>Eukaryota</taxon>
        <taxon>Fungi</taxon>
        <taxon>Dikarya</taxon>
        <taxon>Ascomycota</taxon>
        <taxon>Pezizomycotina</taxon>
        <taxon>Sordariomycetes</taxon>
        <taxon>Hypocreomycetidae</taxon>
        <taxon>Glomerellales</taxon>
        <taxon>Plectosphaerellaceae</taxon>
        <taxon>Plectosphaerella</taxon>
    </lineage>
</organism>
<dbReference type="GO" id="GO:0006325">
    <property type="term" value="P:chromatin organization"/>
    <property type="evidence" value="ECO:0007669"/>
    <property type="project" value="UniProtKB-KW"/>
</dbReference>
<comment type="function">
    <text evidence="11">Involved in deacetylation of histones, chromatin assembly and chromosome segregation. May act as a transcriptional oscillator, directing histone deacetylases to specific chromosomal domains. Component of the NuA4 histone acetyltransferase complex which is involved in transcriptional activation of selected genes principally by acetylation of nucleosomal histone H4 and H2A. The NuA4 complex is also involved in DNA repair.</text>
</comment>
<comment type="similarity">
    <text evidence="2">Belongs to the MRG family.</text>
</comment>
<gene>
    <name evidence="16" type="ORF">B0T11DRAFT_52846</name>
</gene>
<evidence type="ECO:0000313" key="17">
    <source>
        <dbReference type="Proteomes" id="UP000813385"/>
    </source>
</evidence>
<dbReference type="InterPro" id="IPR008676">
    <property type="entry name" value="MRG"/>
</dbReference>
<dbReference type="GO" id="GO:0035267">
    <property type="term" value="C:NuA4 histone acetyltransferase complex"/>
    <property type="evidence" value="ECO:0007669"/>
    <property type="project" value="TreeGrafter"/>
</dbReference>
<feature type="domain" description="MRG" evidence="14">
    <location>
        <begin position="125"/>
        <end position="306"/>
    </location>
</feature>
<dbReference type="GO" id="GO:0006355">
    <property type="term" value="P:regulation of DNA-templated transcription"/>
    <property type="evidence" value="ECO:0007669"/>
    <property type="project" value="InterPro"/>
</dbReference>
<evidence type="ECO:0000256" key="8">
    <source>
        <dbReference type="ARBA" id="ARBA00023163"/>
    </source>
</evidence>
<dbReference type="CDD" id="cd18983">
    <property type="entry name" value="CBD_MSL3_like"/>
    <property type="match status" value="1"/>
</dbReference>
<evidence type="ECO:0000256" key="4">
    <source>
        <dbReference type="ARBA" id="ARBA00018505"/>
    </source>
</evidence>
<evidence type="ECO:0000256" key="13">
    <source>
        <dbReference type="SAM" id="MobiDB-lite"/>
    </source>
</evidence>
<evidence type="ECO:0000256" key="9">
    <source>
        <dbReference type="ARBA" id="ARBA00023204"/>
    </source>
</evidence>
<dbReference type="FunFam" id="1.10.274.30:FF:000004">
    <property type="entry name" value="Putative Chromatin modification-related protein eaf3"/>
    <property type="match status" value="1"/>
</dbReference>
<evidence type="ECO:0000256" key="5">
    <source>
        <dbReference type="ARBA" id="ARBA00022763"/>
    </source>
</evidence>
<evidence type="ECO:0000259" key="15">
    <source>
        <dbReference type="Pfam" id="PF22732"/>
    </source>
</evidence>
<dbReference type="PROSITE" id="PS51640">
    <property type="entry name" value="MRG"/>
    <property type="match status" value="1"/>
</dbReference>
<feature type="domain" description="MSL3 chromodomain-like" evidence="15">
    <location>
        <begin position="12"/>
        <end position="80"/>
    </location>
</feature>
<keyword evidence="10" id="KW-0539">Nucleus</keyword>
<dbReference type="GO" id="GO:0032221">
    <property type="term" value="C:Rpd3S complex"/>
    <property type="evidence" value="ECO:0007669"/>
    <property type="project" value="TreeGrafter"/>
</dbReference>
<dbReference type="OrthoDB" id="124855at2759"/>
<dbReference type="FunFam" id="2.30.30.140:FF:000149">
    <property type="entry name" value="WGS project CABT00000000 data, contig 2.3"/>
    <property type="match status" value="1"/>
</dbReference>
<dbReference type="PANTHER" id="PTHR10880:SF15">
    <property type="entry name" value="MSL COMPLEX SUBUNIT 3"/>
    <property type="match status" value="1"/>
</dbReference>
<dbReference type="Gene3D" id="1.10.274.30">
    <property type="entry name" value="MRG domain"/>
    <property type="match status" value="1"/>
</dbReference>
<proteinExistence type="inferred from homology"/>
<dbReference type="SUPFAM" id="SSF54160">
    <property type="entry name" value="Chromo domain-like"/>
    <property type="match status" value="1"/>
</dbReference>
<protein>
    <recommendedName>
        <fullName evidence="4">Chromatin modification-related protein EAF3</fullName>
    </recommendedName>
    <alternativeName>
        <fullName evidence="12">Chromatin modification-related protein eaf3</fullName>
    </alternativeName>
</protein>
<dbReference type="EMBL" id="JAGPXD010000002">
    <property type="protein sequence ID" value="KAH7367336.1"/>
    <property type="molecule type" value="Genomic_DNA"/>
</dbReference>
<evidence type="ECO:0000256" key="7">
    <source>
        <dbReference type="ARBA" id="ARBA00023015"/>
    </source>
</evidence>
<evidence type="ECO:0000313" key="16">
    <source>
        <dbReference type="EMBL" id="KAH7367336.1"/>
    </source>
</evidence>
<name>A0A8K0X6W9_9PEZI</name>
<evidence type="ECO:0000256" key="10">
    <source>
        <dbReference type="ARBA" id="ARBA00023242"/>
    </source>
</evidence>
<evidence type="ECO:0000256" key="6">
    <source>
        <dbReference type="ARBA" id="ARBA00022853"/>
    </source>
</evidence>
<keyword evidence="7" id="KW-0805">Transcription regulation</keyword>